<dbReference type="NCBIfam" id="TIGR04056">
    <property type="entry name" value="OMP_RagA_SusC"/>
    <property type="match status" value="1"/>
</dbReference>
<comment type="caution">
    <text evidence="9">The sequence shown here is derived from an EMBL/GenBank/DDBJ whole genome shotgun (WGS) entry which is preliminary data.</text>
</comment>
<dbReference type="SUPFAM" id="SSF56935">
    <property type="entry name" value="Porins"/>
    <property type="match status" value="1"/>
</dbReference>
<sequence>MRLIVFFLVTGILHTYATGNAQTITGRFKNSSLQHVLSEIRKQTDYTVFGAGSILKDAHPITIDVENMPIIRFLDEVFYDQPIRAQIQGKTILLSKKKNVAQTDQGTAHQMQLQIQGKVVDDSGHPLIGASVVVLDAEGKRTKKHTNTDRNGHFALNGIAEGTLLEINFLGYATTKATATRSEILIKMKPVSKEVDDVVVTGYNVIKKESFTGNSIRVSQEELLKVGNRNVVDVLQVFDPSFRLEVNNIMGSDPNTLPEFYIRGRSGIGVKSLDQVDISEAALTNNPNLPIFIMDGYEVSAERVYDYDLTRIKSITILKDAAATAVYGSRSANGVVVIETIAPEPGKLRLDYNMVSSLALADLSDYNLMNAKEKLEAEKLAGVFALTPDMSFSTRGSIVRELLLKENQLTKGVNTDWIAQPVRNEFNHKHTLNIDGGSQDLRFNFLLKYDKQNGVMKGSSRERKGGGLGIDYRQNNFQIRNDFTYDIVDAEDSPYGSFSAYTTKLPYDEIFGADGFPVKNTPIWHSGDLLTMNIYNPIYEVFNTHSFSKNGYNNVNNNTAIIWNFLPNFQLKADLALTKQDSWSDQFTDPSSGKYFISASTNFENIGELNLKKIETIGYNTNLFVRYDNKIGSHNFNFSGGFNARENKTKSSVELYSGFPSGEQNSPNFANKIVRKPNYNDNHTRLIGSFIALNYSLKDIYLLDLSGRLDGSSEFGSENRVAPFWSLGAGINLHKYSWLKSNSVINRLRLTTTTGELGKTNFPPYAARGMYVFQQNWYATGNGALLVGMESPTLTWEKTKTHDIIMDLGLWNDKLNVNFNWYNKLTNNLVNDVDLPLSSGFSSYKDNIGKVRNSGYEIFLRGNIITRKDFNFSVYGNFASNKNELLQISSSLKKYNDLVNAQYDEYGFNRANSPHYLDRYSTPHTKYIEGGSLTSIFAMQSLGINPMDGKEIFVRPDGTITYDWDASDQVIVGDTSPKGQGAFGFNLAYKGFTVFASFLYQYGAQEYNRTLVTKVENVDIYNKNADRRVLLDRWNQIGDITSLKDIRDRAYTTRPTSRFVQNNDFVKFNSLSIGYDLPIQVLQKYKLTRLRLQLSSNSLGTWSTIRQERGTTYPFARNYDLSVKVVF</sequence>
<keyword evidence="10" id="KW-1185">Reference proteome</keyword>
<evidence type="ECO:0000256" key="3">
    <source>
        <dbReference type="ARBA" id="ARBA00022452"/>
    </source>
</evidence>
<proteinExistence type="inferred from homology"/>
<dbReference type="Pfam" id="PF07715">
    <property type="entry name" value="Plug"/>
    <property type="match status" value="1"/>
</dbReference>
<evidence type="ECO:0000256" key="5">
    <source>
        <dbReference type="ARBA" id="ARBA00023136"/>
    </source>
</evidence>
<accession>A0ABS1R3Q9</accession>
<evidence type="ECO:0000256" key="6">
    <source>
        <dbReference type="ARBA" id="ARBA00023237"/>
    </source>
</evidence>
<reference evidence="9 10" key="1">
    <citation type="submission" date="2021-01" db="EMBL/GenBank/DDBJ databases">
        <title>C459-1 draft genome sequence.</title>
        <authorList>
            <person name="Zhang X.-F."/>
        </authorList>
    </citation>
    <scope>NUCLEOTIDE SEQUENCE [LARGE SCALE GENOMIC DNA]</scope>
    <source>
        <strain evidence="10">C459-1</strain>
    </source>
</reference>
<evidence type="ECO:0000256" key="4">
    <source>
        <dbReference type="ARBA" id="ARBA00022692"/>
    </source>
</evidence>
<keyword evidence="6 7" id="KW-0998">Cell outer membrane</keyword>
<keyword evidence="2 7" id="KW-0813">Transport</keyword>
<evidence type="ECO:0000256" key="2">
    <source>
        <dbReference type="ARBA" id="ARBA00022448"/>
    </source>
</evidence>
<evidence type="ECO:0000313" key="9">
    <source>
        <dbReference type="EMBL" id="MBL1409184.1"/>
    </source>
</evidence>
<keyword evidence="4 7" id="KW-0812">Transmembrane</keyword>
<dbReference type="InterPro" id="IPR037066">
    <property type="entry name" value="Plug_dom_sf"/>
</dbReference>
<dbReference type="InterPro" id="IPR036942">
    <property type="entry name" value="Beta-barrel_TonB_sf"/>
</dbReference>
<dbReference type="PROSITE" id="PS52016">
    <property type="entry name" value="TONB_DEPENDENT_REC_3"/>
    <property type="match status" value="1"/>
</dbReference>
<dbReference type="Gene3D" id="2.170.130.10">
    <property type="entry name" value="TonB-dependent receptor, plug domain"/>
    <property type="match status" value="1"/>
</dbReference>
<dbReference type="Proteomes" id="UP000625283">
    <property type="component" value="Unassembled WGS sequence"/>
</dbReference>
<dbReference type="RefSeq" id="WP_202102940.1">
    <property type="nucleotide sequence ID" value="NZ_JAERTY010000005.1"/>
</dbReference>
<dbReference type="Gene3D" id="2.60.40.1120">
    <property type="entry name" value="Carboxypeptidase-like, regulatory domain"/>
    <property type="match status" value="1"/>
</dbReference>
<comment type="similarity">
    <text evidence="7">Belongs to the TonB-dependent receptor family.</text>
</comment>
<feature type="domain" description="TonB-dependent receptor plug" evidence="8">
    <location>
        <begin position="211"/>
        <end position="335"/>
    </location>
</feature>
<dbReference type="NCBIfam" id="TIGR04057">
    <property type="entry name" value="SusC_RagA_signa"/>
    <property type="match status" value="1"/>
</dbReference>
<evidence type="ECO:0000259" key="8">
    <source>
        <dbReference type="Pfam" id="PF07715"/>
    </source>
</evidence>
<dbReference type="EMBL" id="JAERTY010000005">
    <property type="protein sequence ID" value="MBL1409184.1"/>
    <property type="molecule type" value="Genomic_DNA"/>
</dbReference>
<name>A0ABS1R3Q9_9SPHI</name>
<gene>
    <name evidence="9" type="ORF">JKG61_10510</name>
</gene>
<evidence type="ECO:0000313" key="10">
    <source>
        <dbReference type="Proteomes" id="UP000625283"/>
    </source>
</evidence>
<organism evidence="9 10">
    <name type="scientific">Sphingobacterium faecale</name>
    <dbReference type="NCBI Taxonomy" id="2803775"/>
    <lineage>
        <taxon>Bacteria</taxon>
        <taxon>Pseudomonadati</taxon>
        <taxon>Bacteroidota</taxon>
        <taxon>Sphingobacteriia</taxon>
        <taxon>Sphingobacteriales</taxon>
        <taxon>Sphingobacteriaceae</taxon>
        <taxon>Sphingobacterium</taxon>
    </lineage>
</organism>
<keyword evidence="3 7" id="KW-1134">Transmembrane beta strand</keyword>
<dbReference type="InterPro" id="IPR023997">
    <property type="entry name" value="TonB-dep_OMP_SusC/RagA_CS"/>
</dbReference>
<dbReference type="Pfam" id="PF13715">
    <property type="entry name" value="CarbopepD_reg_2"/>
    <property type="match status" value="1"/>
</dbReference>
<evidence type="ECO:0000256" key="1">
    <source>
        <dbReference type="ARBA" id="ARBA00004571"/>
    </source>
</evidence>
<dbReference type="InterPro" id="IPR012910">
    <property type="entry name" value="Plug_dom"/>
</dbReference>
<dbReference type="InterPro" id="IPR008969">
    <property type="entry name" value="CarboxyPept-like_regulatory"/>
</dbReference>
<dbReference type="Gene3D" id="2.40.170.20">
    <property type="entry name" value="TonB-dependent receptor, beta-barrel domain"/>
    <property type="match status" value="1"/>
</dbReference>
<dbReference type="InterPro" id="IPR023996">
    <property type="entry name" value="TonB-dep_OMP_SusC/RagA"/>
</dbReference>
<evidence type="ECO:0000256" key="7">
    <source>
        <dbReference type="PROSITE-ProRule" id="PRU01360"/>
    </source>
</evidence>
<protein>
    <submittedName>
        <fullName evidence="9">SusC/RagA family TonB-linked outer membrane protein</fullName>
    </submittedName>
</protein>
<dbReference type="SUPFAM" id="SSF49464">
    <property type="entry name" value="Carboxypeptidase regulatory domain-like"/>
    <property type="match status" value="1"/>
</dbReference>
<comment type="subcellular location">
    <subcellularLocation>
        <location evidence="1 7">Cell outer membrane</location>
        <topology evidence="1 7">Multi-pass membrane protein</topology>
    </subcellularLocation>
</comment>
<keyword evidence="5 7" id="KW-0472">Membrane</keyword>
<dbReference type="InterPro" id="IPR039426">
    <property type="entry name" value="TonB-dep_rcpt-like"/>
</dbReference>